<reference evidence="3" key="2">
    <citation type="journal article" date="2022" name="Microbiol. Resour. Announc.">
        <title>Whole-Genome Sequence of Entomortierella parvispora E1425, a Mucoromycotan Fungus Associated with Burkholderiaceae-Related Endosymbiotic Bacteria.</title>
        <authorList>
            <person name="Herlambang A."/>
            <person name="Guo Y."/>
            <person name="Takashima Y."/>
            <person name="Narisawa K."/>
            <person name="Ohta H."/>
            <person name="Nishizawa T."/>
        </authorList>
    </citation>
    <scope>NUCLEOTIDE SEQUENCE</scope>
    <source>
        <strain evidence="3">E1425</strain>
    </source>
</reference>
<dbReference type="PROSITE" id="PS00636">
    <property type="entry name" value="DNAJ_1"/>
    <property type="match status" value="1"/>
</dbReference>
<protein>
    <recommendedName>
        <fullName evidence="2">J domain-containing protein</fullName>
    </recommendedName>
</protein>
<feature type="compositionally biased region" description="Polar residues" evidence="1">
    <location>
        <begin position="188"/>
        <end position="216"/>
    </location>
</feature>
<feature type="compositionally biased region" description="Basic and acidic residues" evidence="1">
    <location>
        <begin position="391"/>
        <end position="404"/>
    </location>
</feature>
<dbReference type="SUPFAM" id="SSF46565">
    <property type="entry name" value="Chaperone J-domain"/>
    <property type="match status" value="1"/>
</dbReference>
<dbReference type="Pfam" id="PF00226">
    <property type="entry name" value="DnaJ"/>
    <property type="match status" value="1"/>
</dbReference>
<dbReference type="PROSITE" id="PS50076">
    <property type="entry name" value="DNAJ_2"/>
    <property type="match status" value="1"/>
</dbReference>
<dbReference type="AlphaFoldDB" id="A0A9P3H8I0"/>
<reference evidence="3" key="1">
    <citation type="submission" date="2021-11" db="EMBL/GenBank/DDBJ databases">
        <authorList>
            <person name="Herlambang A."/>
            <person name="Guo Y."/>
            <person name="Takashima Y."/>
            <person name="Nishizawa T."/>
        </authorList>
    </citation>
    <scope>NUCLEOTIDE SEQUENCE</scope>
    <source>
        <strain evidence="3">E1425</strain>
    </source>
</reference>
<organism evidence="3 4">
    <name type="scientific">Entomortierella parvispora</name>
    <dbReference type="NCBI Taxonomy" id="205924"/>
    <lineage>
        <taxon>Eukaryota</taxon>
        <taxon>Fungi</taxon>
        <taxon>Fungi incertae sedis</taxon>
        <taxon>Mucoromycota</taxon>
        <taxon>Mortierellomycotina</taxon>
        <taxon>Mortierellomycetes</taxon>
        <taxon>Mortierellales</taxon>
        <taxon>Mortierellaceae</taxon>
        <taxon>Entomortierella</taxon>
    </lineage>
</organism>
<dbReference type="InterPro" id="IPR001623">
    <property type="entry name" value="DnaJ_domain"/>
</dbReference>
<dbReference type="SMART" id="SM00271">
    <property type="entry name" value="DnaJ"/>
    <property type="match status" value="1"/>
</dbReference>
<dbReference type="GO" id="GO:0030544">
    <property type="term" value="F:Hsp70 protein binding"/>
    <property type="evidence" value="ECO:0007669"/>
    <property type="project" value="InterPro"/>
</dbReference>
<dbReference type="InterPro" id="IPR043183">
    <property type="entry name" value="DNJB2/6-like"/>
</dbReference>
<comment type="caution">
    <text evidence="3">The sequence shown here is derived from an EMBL/GenBank/DDBJ whole genome shotgun (WGS) entry which is preliminary data.</text>
</comment>
<sequence>MDDEQPNYYQLLNVEPNATKDEIRKAYRRQALLFHPDKMKPHMKEEASQHFQLISEAYDVLFDDKKRELYDRYGPAGVKAGGNPNPEPEPDFFRAPARPPGFDFGFPSPFPAMPAMPAHFYGGLSGFHGASPAPSSSFSSAFDSNEDILRNIFTGEQAFSNPPYPHMPPFGHMGSMFADDIFRSHFEQPQQQRRPTLFSTSPFSSRQTMSQNWTGAGTSSSPFTDFGSTGGFTSTSSSSSFGGRRGVSSSTRTNIVNGQRTTITEVTDEQGVTTKTIENPDGTKQVFVNGQPAAIEGNRQQPIYIDDDDSQTPGGGGGGGRVGGGGGHPSRSIGRQNSASGYRTDYDTRQSPASSYARGVQPTSEQNRRTTTAEPDVIVLDEDEDENMYEDFSRDTQGERESARRQYFVVDDQDDDPNLFHPRMGRGQTLRGRSPH</sequence>
<feature type="region of interest" description="Disordered" evidence="1">
    <location>
        <begin position="188"/>
        <end position="436"/>
    </location>
</feature>
<name>A0A9P3H8I0_9FUNG</name>
<feature type="compositionally biased region" description="Low complexity" evidence="1">
    <location>
        <begin position="217"/>
        <end position="253"/>
    </location>
</feature>
<gene>
    <name evidence="3" type="ORF">EMPS_04453</name>
</gene>
<dbReference type="GO" id="GO:0051082">
    <property type="term" value="F:unfolded protein binding"/>
    <property type="evidence" value="ECO:0007669"/>
    <property type="project" value="InterPro"/>
</dbReference>
<dbReference type="OrthoDB" id="10250354at2759"/>
<accession>A0A9P3H8I0</accession>
<feature type="compositionally biased region" description="Polar residues" evidence="1">
    <location>
        <begin position="361"/>
        <end position="373"/>
    </location>
</feature>
<dbReference type="InterPro" id="IPR036869">
    <property type="entry name" value="J_dom_sf"/>
</dbReference>
<dbReference type="PANTHER" id="PTHR45168:SF3">
    <property type="entry name" value="DNAJ HEAT SHOCK PROTEIN FAMILY (HSP40) MEMBER B2"/>
    <property type="match status" value="1"/>
</dbReference>
<dbReference type="PANTHER" id="PTHR45168">
    <property type="entry name" value="DNAJ HOMOLOG SUBFAMILY B MEMBER 2"/>
    <property type="match status" value="1"/>
</dbReference>
<dbReference type="EMBL" id="BQFW01000006">
    <property type="protein sequence ID" value="GJJ72096.1"/>
    <property type="molecule type" value="Genomic_DNA"/>
</dbReference>
<dbReference type="InterPro" id="IPR018253">
    <property type="entry name" value="DnaJ_domain_CS"/>
</dbReference>
<feature type="domain" description="J" evidence="2">
    <location>
        <begin position="7"/>
        <end position="74"/>
    </location>
</feature>
<dbReference type="CDD" id="cd06257">
    <property type="entry name" value="DnaJ"/>
    <property type="match status" value="1"/>
</dbReference>
<dbReference type="PRINTS" id="PR00625">
    <property type="entry name" value="JDOMAIN"/>
</dbReference>
<dbReference type="Proteomes" id="UP000827284">
    <property type="component" value="Unassembled WGS sequence"/>
</dbReference>
<evidence type="ECO:0000259" key="2">
    <source>
        <dbReference type="PROSITE" id="PS50076"/>
    </source>
</evidence>
<feature type="compositionally biased region" description="Polar residues" evidence="1">
    <location>
        <begin position="254"/>
        <end position="277"/>
    </location>
</feature>
<feature type="compositionally biased region" description="Acidic residues" evidence="1">
    <location>
        <begin position="379"/>
        <end position="389"/>
    </location>
</feature>
<feature type="compositionally biased region" description="Gly residues" evidence="1">
    <location>
        <begin position="313"/>
        <end position="328"/>
    </location>
</feature>
<evidence type="ECO:0000313" key="3">
    <source>
        <dbReference type="EMBL" id="GJJ72096.1"/>
    </source>
</evidence>
<keyword evidence="4" id="KW-1185">Reference proteome</keyword>
<proteinExistence type="predicted"/>
<evidence type="ECO:0000313" key="4">
    <source>
        <dbReference type="Proteomes" id="UP000827284"/>
    </source>
</evidence>
<dbReference type="Gene3D" id="1.10.287.110">
    <property type="entry name" value="DnaJ domain"/>
    <property type="match status" value="1"/>
</dbReference>
<evidence type="ECO:0000256" key="1">
    <source>
        <dbReference type="SAM" id="MobiDB-lite"/>
    </source>
</evidence>